<gene>
    <name evidence="2" type="ORF">ATC1_13341</name>
</gene>
<feature type="domain" description="NAD(P)-binding" evidence="1">
    <location>
        <begin position="10"/>
        <end position="312"/>
    </location>
</feature>
<dbReference type="Pfam" id="PF16363">
    <property type="entry name" value="GDP_Man_Dehyd"/>
    <property type="match status" value="1"/>
</dbReference>
<evidence type="ECO:0000259" key="1">
    <source>
        <dbReference type="Pfam" id="PF16363"/>
    </source>
</evidence>
<dbReference type="EMBL" id="DF968181">
    <property type="protein sequence ID" value="GAP40368.1"/>
    <property type="molecule type" value="Genomic_DNA"/>
</dbReference>
<dbReference type="Proteomes" id="UP000053370">
    <property type="component" value="Unassembled WGS sequence"/>
</dbReference>
<reference evidence="2" key="1">
    <citation type="journal article" date="2015" name="Genome Announc.">
        <title>Draft Genome Sequence of Anaerolineae Strain TC1, a Novel Isolate from a Methanogenic Wastewater Treatment System.</title>
        <authorList>
            <person name="Matsuura N."/>
            <person name="Tourlousse D.M."/>
            <person name="Sun L."/>
            <person name="Toyonaga M."/>
            <person name="Kuroda K."/>
            <person name="Ohashi A."/>
            <person name="Cruz R."/>
            <person name="Yamaguchi T."/>
            <person name="Sekiguchi Y."/>
        </authorList>
    </citation>
    <scope>NUCLEOTIDE SEQUENCE [LARGE SCALE GENOMIC DNA]</scope>
    <source>
        <strain evidence="2">TC1</strain>
    </source>
</reference>
<dbReference type="InterPro" id="IPR016040">
    <property type="entry name" value="NAD(P)-bd_dom"/>
</dbReference>
<dbReference type="RefSeq" id="WP_172667730.1">
    <property type="nucleotide sequence ID" value="NZ_DF968181.1"/>
</dbReference>
<protein>
    <submittedName>
        <fullName evidence="2">dTDP-D-glucose 4,6-dehydratase</fullName>
    </submittedName>
</protein>
<dbReference type="AlphaFoldDB" id="A0A0S7BU07"/>
<dbReference type="InterPro" id="IPR036291">
    <property type="entry name" value="NAD(P)-bd_dom_sf"/>
</dbReference>
<dbReference type="PATRIC" id="fig|1678840.3.peg.1603"/>
<dbReference type="Gene3D" id="3.40.50.720">
    <property type="entry name" value="NAD(P)-binding Rossmann-like Domain"/>
    <property type="match status" value="1"/>
</dbReference>
<dbReference type="PANTHER" id="PTHR43000">
    <property type="entry name" value="DTDP-D-GLUCOSE 4,6-DEHYDRATASE-RELATED"/>
    <property type="match status" value="1"/>
</dbReference>
<keyword evidence="3" id="KW-1185">Reference proteome</keyword>
<accession>A0A0S7BU07</accession>
<evidence type="ECO:0000313" key="2">
    <source>
        <dbReference type="EMBL" id="GAP40368.1"/>
    </source>
</evidence>
<organism evidence="2">
    <name type="scientific">Flexilinea flocculi</name>
    <dbReference type="NCBI Taxonomy" id="1678840"/>
    <lineage>
        <taxon>Bacteria</taxon>
        <taxon>Bacillati</taxon>
        <taxon>Chloroflexota</taxon>
        <taxon>Anaerolineae</taxon>
        <taxon>Anaerolineales</taxon>
        <taxon>Anaerolineaceae</taxon>
        <taxon>Flexilinea</taxon>
    </lineage>
</organism>
<proteinExistence type="predicted"/>
<dbReference type="STRING" id="1678840.ATC1_13341"/>
<evidence type="ECO:0000313" key="3">
    <source>
        <dbReference type="Proteomes" id="UP000053370"/>
    </source>
</evidence>
<dbReference type="Gene3D" id="3.90.25.10">
    <property type="entry name" value="UDP-galactose 4-epimerase, domain 1"/>
    <property type="match status" value="1"/>
</dbReference>
<sequence>MADIKGKNVLITGGAGFIGSHLTDILLQKGAGKVIVVDNFFLGKEENLEEARQAFDNIFIYRDDARDLGTMKAIIHKEQIDVVFNLATIALNYSFFNPYGAYRVNVDIAETLLHLLQDGAYQTLIHSSSSEAYGTAQYSPMDENHPMHPTTPYAAGKASADMLITSFYNVLKLDVSIIRPFNNYGPRQNDLALAAIIPLNARRILNGLPPILEGTGEQTRDFIYVDDTARAFVMAYENEETRGKTINLGSGKEISMKAVIEAISDFFGYKGEIEYRPGRPADVQRLCASANLAKGILGFEPEIDFKTGLRRTLDWYQNKYQKS</sequence>
<dbReference type="SUPFAM" id="SSF51735">
    <property type="entry name" value="NAD(P)-binding Rossmann-fold domains"/>
    <property type="match status" value="1"/>
</dbReference>
<name>A0A0S7BU07_9CHLR</name>